<evidence type="ECO:0000313" key="1">
    <source>
        <dbReference type="EMBL" id="AUX36460.1"/>
    </source>
</evidence>
<dbReference type="EMBL" id="CP012672">
    <property type="protein sequence ID" value="AUX36460.1"/>
    <property type="molecule type" value="Genomic_DNA"/>
</dbReference>
<proteinExistence type="predicted"/>
<organism evidence="1 2">
    <name type="scientific">Sorangium cellulosum</name>
    <name type="common">Polyangium cellulosum</name>
    <dbReference type="NCBI Taxonomy" id="56"/>
    <lineage>
        <taxon>Bacteria</taxon>
        <taxon>Pseudomonadati</taxon>
        <taxon>Myxococcota</taxon>
        <taxon>Polyangia</taxon>
        <taxon>Polyangiales</taxon>
        <taxon>Polyangiaceae</taxon>
        <taxon>Sorangium</taxon>
    </lineage>
</organism>
<dbReference type="Proteomes" id="UP000295497">
    <property type="component" value="Chromosome"/>
</dbReference>
<name>A0A4P2R0M1_SORCE</name>
<gene>
    <name evidence="1" type="ORF">SOCE836_086680</name>
</gene>
<dbReference type="AlphaFoldDB" id="A0A4P2R0M1"/>
<protein>
    <submittedName>
        <fullName evidence="1">Uncharacterized protein</fullName>
    </submittedName>
</protein>
<reference evidence="1 2" key="1">
    <citation type="submission" date="2015-09" db="EMBL/GenBank/DDBJ databases">
        <title>Sorangium comparison.</title>
        <authorList>
            <person name="Zaburannyi N."/>
            <person name="Bunk B."/>
            <person name="Overmann J."/>
            <person name="Mueller R."/>
        </authorList>
    </citation>
    <scope>NUCLEOTIDE SEQUENCE [LARGE SCALE GENOMIC DNA]</scope>
    <source>
        <strain evidence="1 2">So ce836</strain>
    </source>
</reference>
<sequence>MLRAAETVVLESGLQFLSQGEAWRYDEDWPHIATFHYKLATDEEDGDRLKTLGEADGYRISQDWAVESDLQIWNEADALDGDVVRYVEALIREVRSCEQVFDSAPSLTTAQRITILRHVEAVRGVESTHLMQAAAASLAMMDAPVLMLVDPWPMADERRGAKGKLSGRSHIAALLEIGFVRMVGSRFLWAWNRELSEGLMADYSYDKLLAAKRKGALDEILNSPLSEAVYGSLPKDVASRIDVPDPDDLMSE</sequence>
<evidence type="ECO:0000313" key="2">
    <source>
        <dbReference type="Proteomes" id="UP000295497"/>
    </source>
</evidence>
<accession>A0A4P2R0M1</accession>
<dbReference type="RefSeq" id="WP_129579280.1">
    <property type="nucleotide sequence ID" value="NZ_CP012672.1"/>
</dbReference>